<dbReference type="InterPro" id="IPR039391">
    <property type="entry name" value="Phytocyanin-like"/>
</dbReference>
<sequence>MTASTVVVVAVLAILLQVSLQGWIVGAATTHVVGGSTGWTIPPNNTFYPDWASSQTFLVGDILQFNFETGMHDVVAVTKSGYDACDSNGQIASPVTSGPASIPLSSAGEHYYLCGITGHCSAGQKLAVSVVSSTPDSGDAPSPSSGGGSSPPSGSAGALVAPPSLVAVGLSLLLVNINNALR</sequence>
<evidence type="ECO:0000256" key="4">
    <source>
        <dbReference type="SAM" id="SignalP"/>
    </source>
</evidence>
<dbReference type="PANTHER" id="PTHR33021:SF496">
    <property type="entry name" value="OS08G0482700 PROTEIN"/>
    <property type="match status" value="1"/>
</dbReference>
<comment type="caution">
    <text evidence="6">The sequence shown here is derived from an EMBL/GenBank/DDBJ whole genome shotgun (WGS) entry which is preliminary data.</text>
</comment>
<dbReference type="Pfam" id="PF02298">
    <property type="entry name" value="Cu_bind_like"/>
    <property type="match status" value="1"/>
</dbReference>
<reference evidence="6" key="2">
    <citation type="journal article" date="2022" name="Hortic Res">
        <title>The genome of Dioscorea zingiberensis sheds light on the biosynthesis, origin and evolution of the medicinally important diosgenin saponins.</title>
        <authorList>
            <person name="Li Y."/>
            <person name="Tan C."/>
            <person name="Li Z."/>
            <person name="Guo J."/>
            <person name="Li S."/>
            <person name="Chen X."/>
            <person name="Wang C."/>
            <person name="Dai X."/>
            <person name="Yang H."/>
            <person name="Song W."/>
            <person name="Hou L."/>
            <person name="Xu J."/>
            <person name="Tong Z."/>
            <person name="Xu A."/>
            <person name="Yuan X."/>
            <person name="Wang W."/>
            <person name="Yang Q."/>
            <person name="Chen L."/>
            <person name="Sun Z."/>
            <person name="Wang K."/>
            <person name="Pan B."/>
            <person name="Chen J."/>
            <person name="Bao Y."/>
            <person name="Liu F."/>
            <person name="Qi X."/>
            <person name="Gang D.R."/>
            <person name="Wen J."/>
            <person name="Li J."/>
        </authorList>
    </citation>
    <scope>NUCLEOTIDE SEQUENCE</scope>
    <source>
        <strain evidence="6">Dzin_1.0</strain>
    </source>
</reference>
<evidence type="ECO:0000259" key="5">
    <source>
        <dbReference type="PROSITE" id="PS51485"/>
    </source>
</evidence>
<dbReference type="Gene3D" id="2.60.40.420">
    <property type="entry name" value="Cupredoxins - blue copper proteins"/>
    <property type="match status" value="1"/>
</dbReference>
<organism evidence="6 7">
    <name type="scientific">Dioscorea zingiberensis</name>
    <dbReference type="NCBI Taxonomy" id="325984"/>
    <lineage>
        <taxon>Eukaryota</taxon>
        <taxon>Viridiplantae</taxon>
        <taxon>Streptophyta</taxon>
        <taxon>Embryophyta</taxon>
        <taxon>Tracheophyta</taxon>
        <taxon>Spermatophyta</taxon>
        <taxon>Magnoliopsida</taxon>
        <taxon>Liliopsida</taxon>
        <taxon>Dioscoreales</taxon>
        <taxon>Dioscoreaceae</taxon>
        <taxon>Dioscorea</taxon>
    </lineage>
</organism>
<keyword evidence="2" id="KW-0325">Glycoprotein</keyword>
<dbReference type="PROSITE" id="PS51485">
    <property type="entry name" value="PHYTOCYANIN"/>
    <property type="match status" value="1"/>
</dbReference>
<feature type="compositionally biased region" description="Low complexity" evidence="3">
    <location>
        <begin position="132"/>
        <end position="156"/>
    </location>
</feature>
<dbReference type="SUPFAM" id="SSF49503">
    <property type="entry name" value="Cupredoxins"/>
    <property type="match status" value="1"/>
</dbReference>
<evidence type="ECO:0000313" key="6">
    <source>
        <dbReference type="EMBL" id="KAJ0977764.1"/>
    </source>
</evidence>
<dbReference type="GO" id="GO:0005886">
    <property type="term" value="C:plasma membrane"/>
    <property type="evidence" value="ECO:0007669"/>
    <property type="project" value="TreeGrafter"/>
</dbReference>
<evidence type="ECO:0000256" key="1">
    <source>
        <dbReference type="ARBA" id="ARBA00023157"/>
    </source>
</evidence>
<keyword evidence="7" id="KW-1185">Reference proteome</keyword>
<feature type="signal peptide" evidence="4">
    <location>
        <begin position="1"/>
        <end position="21"/>
    </location>
</feature>
<feature type="domain" description="Phytocyanin" evidence="5">
    <location>
        <begin position="29"/>
        <end position="132"/>
    </location>
</feature>
<name>A0A9D5HIK4_9LILI</name>
<reference evidence="6" key="1">
    <citation type="submission" date="2021-03" db="EMBL/GenBank/DDBJ databases">
        <authorList>
            <person name="Li Z."/>
            <person name="Yang C."/>
        </authorList>
    </citation>
    <scope>NUCLEOTIDE SEQUENCE</scope>
    <source>
        <strain evidence="6">Dzin_1.0</strain>
        <tissue evidence="6">Leaf</tissue>
    </source>
</reference>
<keyword evidence="4" id="KW-0732">Signal</keyword>
<dbReference type="OrthoDB" id="1933492at2759"/>
<feature type="chain" id="PRO_5039500188" description="Phytocyanin domain-containing protein" evidence="4">
    <location>
        <begin position="22"/>
        <end position="182"/>
    </location>
</feature>
<keyword evidence="1" id="KW-1015">Disulfide bond</keyword>
<dbReference type="Proteomes" id="UP001085076">
    <property type="component" value="Miscellaneous, Linkage group lg03"/>
</dbReference>
<dbReference type="InterPro" id="IPR003245">
    <property type="entry name" value="Phytocyanin_dom"/>
</dbReference>
<dbReference type="FunFam" id="2.60.40.420:FF:000034">
    <property type="entry name" value="Cupredoxin superfamily protein"/>
    <property type="match status" value="1"/>
</dbReference>
<feature type="region of interest" description="Disordered" evidence="3">
    <location>
        <begin position="131"/>
        <end position="156"/>
    </location>
</feature>
<evidence type="ECO:0000256" key="3">
    <source>
        <dbReference type="SAM" id="MobiDB-lite"/>
    </source>
</evidence>
<dbReference type="CDD" id="cd13920">
    <property type="entry name" value="Stellacyanin"/>
    <property type="match status" value="1"/>
</dbReference>
<gene>
    <name evidence="6" type="ORF">J5N97_013238</name>
</gene>
<dbReference type="PANTHER" id="PTHR33021">
    <property type="entry name" value="BLUE COPPER PROTEIN"/>
    <property type="match status" value="1"/>
</dbReference>
<accession>A0A9D5HIK4</accession>
<evidence type="ECO:0000256" key="2">
    <source>
        <dbReference type="ARBA" id="ARBA00023180"/>
    </source>
</evidence>
<proteinExistence type="predicted"/>
<dbReference type="InterPro" id="IPR008972">
    <property type="entry name" value="Cupredoxin"/>
</dbReference>
<dbReference type="EMBL" id="JAGGNH010000003">
    <property type="protein sequence ID" value="KAJ0977764.1"/>
    <property type="molecule type" value="Genomic_DNA"/>
</dbReference>
<dbReference type="AlphaFoldDB" id="A0A9D5HIK4"/>
<protein>
    <recommendedName>
        <fullName evidence="5">Phytocyanin domain-containing protein</fullName>
    </recommendedName>
</protein>
<evidence type="ECO:0000313" key="7">
    <source>
        <dbReference type="Proteomes" id="UP001085076"/>
    </source>
</evidence>
<dbReference type="GO" id="GO:0009055">
    <property type="term" value="F:electron transfer activity"/>
    <property type="evidence" value="ECO:0007669"/>
    <property type="project" value="InterPro"/>
</dbReference>